<dbReference type="RefSeq" id="WP_074864253.1">
    <property type="nucleotide sequence ID" value="NZ_FOAS01000001.1"/>
</dbReference>
<sequence length="268" mass="31407">MLTPRRSLWLGLAVILGTNAIVLAGVWQNRAGVPDSSLRFSERELRLDQRRLLDEGDDSGLLLELRWQYPDFNWRYDSAWLSQAALHNIGFNVPKGFSHDERERYIRQLSRPAYLLLELDGPAYQTRLKQADDAVAKATEALRKLSDKQQRQRELDDAQRAAHHERTQASRLILLDADSDAARLRERYPDRSRYLIVPGRVSPGVRYANHEHQEPYYTAFPQLLNEHIHVPASWRERLADWPQRWQDSQSSRFISVHYGQRYEPWLAE</sequence>
<evidence type="ECO:0008006" key="4">
    <source>
        <dbReference type="Google" id="ProtNLM"/>
    </source>
</evidence>
<gene>
    <name evidence="2" type="ORF">SAMN05216214_101228</name>
</gene>
<protein>
    <recommendedName>
        <fullName evidence="4">DUF4824 domain-containing protein</fullName>
    </recommendedName>
</protein>
<dbReference type="Proteomes" id="UP000185766">
    <property type="component" value="Unassembled WGS sequence"/>
</dbReference>
<reference evidence="2 3" key="1">
    <citation type="submission" date="2016-10" db="EMBL/GenBank/DDBJ databases">
        <authorList>
            <person name="de Groot N.N."/>
        </authorList>
    </citation>
    <scope>NUCLEOTIDE SEQUENCE [LARGE SCALE GENOMIC DNA]</scope>
    <source>
        <strain evidence="2 3">JCM 19513</strain>
    </source>
</reference>
<organism evidence="2 3">
    <name type="scientific">Atopomonas hussainii</name>
    <dbReference type="NCBI Taxonomy" id="1429083"/>
    <lineage>
        <taxon>Bacteria</taxon>
        <taxon>Pseudomonadati</taxon>
        <taxon>Pseudomonadota</taxon>
        <taxon>Gammaproteobacteria</taxon>
        <taxon>Pseudomonadales</taxon>
        <taxon>Pseudomonadaceae</taxon>
        <taxon>Atopomonas</taxon>
    </lineage>
</organism>
<accession>A0A1H7FI39</accession>
<feature type="region of interest" description="Disordered" evidence="1">
    <location>
        <begin position="143"/>
        <end position="164"/>
    </location>
</feature>
<dbReference type="EMBL" id="FOAS01000001">
    <property type="protein sequence ID" value="SEK25454.1"/>
    <property type="molecule type" value="Genomic_DNA"/>
</dbReference>
<evidence type="ECO:0000256" key="1">
    <source>
        <dbReference type="SAM" id="MobiDB-lite"/>
    </source>
</evidence>
<proteinExistence type="predicted"/>
<evidence type="ECO:0000313" key="3">
    <source>
        <dbReference type="Proteomes" id="UP000185766"/>
    </source>
</evidence>
<keyword evidence="3" id="KW-1185">Reference proteome</keyword>
<evidence type="ECO:0000313" key="2">
    <source>
        <dbReference type="EMBL" id="SEK25454.1"/>
    </source>
</evidence>
<dbReference type="Pfam" id="PF16106">
    <property type="entry name" value="DUF4824"/>
    <property type="match status" value="1"/>
</dbReference>
<dbReference type="STRING" id="1429083.GCA_001885685_02332"/>
<name>A0A1H7FI39_9GAMM</name>
<dbReference type="AlphaFoldDB" id="A0A1H7FI39"/>
<dbReference type="InterPro" id="IPR032249">
    <property type="entry name" value="DUF4824"/>
</dbReference>